<keyword evidence="4" id="KW-1185">Reference proteome</keyword>
<evidence type="ECO:0000259" key="2">
    <source>
        <dbReference type="PROSITE" id="PS50937"/>
    </source>
</evidence>
<feature type="domain" description="HTH merR-type" evidence="2">
    <location>
        <begin position="1"/>
        <end position="68"/>
    </location>
</feature>
<dbReference type="Proteomes" id="UP001235712">
    <property type="component" value="Unassembled WGS sequence"/>
</dbReference>
<dbReference type="SUPFAM" id="SSF46955">
    <property type="entry name" value="Putative DNA-binding domain"/>
    <property type="match status" value="1"/>
</dbReference>
<dbReference type="PROSITE" id="PS50937">
    <property type="entry name" value="HTH_MERR_2"/>
    <property type="match status" value="1"/>
</dbReference>
<proteinExistence type="predicted"/>
<dbReference type="Gene3D" id="1.10.1660.10">
    <property type="match status" value="1"/>
</dbReference>
<reference evidence="3 4" key="1">
    <citation type="submission" date="2023-07" db="EMBL/GenBank/DDBJ databases">
        <title>Sequencing the genomes of 1000 actinobacteria strains.</title>
        <authorList>
            <person name="Klenk H.-P."/>
        </authorList>
    </citation>
    <scope>NUCLEOTIDE SEQUENCE [LARGE SCALE GENOMIC DNA]</scope>
    <source>
        <strain evidence="3 4">DSM 44388</strain>
    </source>
</reference>
<keyword evidence="1 3" id="KW-0238">DNA-binding</keyword>
<gene>
    <name evidence="3" type="ORF">J2S57_002504</name>
</gene>
<dbReference type="Pfam" id="PF13411">
    <property type="entry name" value="MerR_1"/>
    <property type="match status" value="1"/>
</dbReference>
<protein>
    <submittedName>
        <fullName evidence="3">DNA-binding transcriptional MerR regulator</fullName>
    </submittedName>
</protein>
<dbReference type="InterPro" id="IPR000551">
    <property type="entry name" value="MerR-type_HTH_dom"/>
</dbReference>
<dbReference type="GO" id="GO:0003677">
    <property type="term" value="F:DNA binding"/>
    <property type="evidence" value="ECO:0007669"/>
    <property type="project" value="UniProtKB-KW"/>
</dbReference>
<dbReference type="PROSITE" id="PS00552">
    <property type="entry name" value="HTH_MERR_1"/>
    <property type="match status" value="1"/>
</dbReference>
<dbReference type="SMART" id="SM00422">
    <property type="entry name" value="HTH_MERR"/>
    <property type="match status" value="1"/>
</dbReference>
<evidence type="ECO:0000256" key="1">
    <source>
        <dbReference type="ARBA" id="ARBA00023125"/>
    </source>
</evidence>
<dbReference type="InterPro" id="IPR047057">
    <property type="entry name" value="MerR_fam"/>
</dbReference>
<sequence length="115" mass="13057">MKISELATKTGVSARSLRYYEQQGLITAQRRANGYREYDDEAVATVLTIRSLLDLGFPSDLIRTVMPCTKGETQEDICGGVLQRVEAIRDEVAERVVQMRRTQETLTRYLDEARA</sequence>
<dbReference type="PANTHER" id="PTHR30204:SF93">
    <property type="entry name" value="HTH MERR-TYPE DOMAIN-CONTAINING PROTEIN"/>
    <property type="match status" value="1"/>
</dbReference>
<name>A0ABT9P3I2_9ACTN</name>
<dbReference type="EMBL" id="JAUSQZ010000001">
    <property type="protein sequence ID" value="MDP9826755.1"/>
    <property type="molecule type" value="Genomic_DNA"/>
</dbReference>
<accession>A0ABT9P3I2</accession>
<organism evidence="3 4">
    <name type="scientific">Kineosporia succinea</name>
    <dbReference type="NCBI Taxonomy" id="84632"/>
    <lineage>
        <taxon>Bacteria</taxon>
        <taxon>Bacillati</taxon>
        <taxon>Actinomycetota</taxon>
        <taxon>Actinomycetes</taxon>
        <taxon>Kineosporiales</taxon>
        <taxon>Kineosporiaceae</taxon>
        <taxon>Kineosporia</taxon>
    </lineage>
</organism>
<dbReference type="InterPro" id="IPR009061">
    <property type="entry name" value="DNA-bd_dom_put_sf"/>
</dbReference>
<comment type="caution">
    <text evidence="3">The sequence shown here is derived from an EMBL/GenBank/DDBJ whole genome shotgun (WGS) entry which is preliminary data.</text>
</comment>
<dbReference type="PANTHER" id="PTHR30204">
    <property type="entry name" value="REDOX-CYCLING DRUG-SENSING TRANSCRIPTIONAL ACTIVATOR SOXR"/>
    <property type="match status" value="1"/>
</dbReference>
<evidence type="ECO:0000313" key="3">
    <source>
        <dbReference type="EMBL" id="MDP9826755.1"/>
    </source>
</evidence>
<dbReference type="PRINTS" id="PR00040">
    <property type="entry name" value="HTHMERR"/>
</dbReference>
<evidence type="ECO:0000313" key="4">
    <source>
        <dbReference type="Proteomes" id="UP001235712"/>
    </source>
</evidence>
<dbReference type="RefSeq" id="WP_307241902.1">
    <property type="nucleotide sequence ID" value="NZ_JAUSQZ010000001.1"/>
</dbReference>